<dbReference type="AlphaFoldDB" id="R7S8I2"/>
<keyword evidence="2" id="KW-1185">Reference proteome</keyword>
<dbReference type="EMBL" id="JH711898">
    <property type="protein sequence ID" value="EIW51264.1"/>
    <property type="molecule type" value="Genomic_DNA"/>
</dbReference>
<dbReference type="GeneID" id="19413713"/>
<protein>
    <submittedName>
        <fullName evidence="1">Uncharacterized protein</fullName>
    </submittedName>
</protein>
<dbReference type="Proteomes" id="UP000054317">
    <property type="component" value="Unassembled WGS sequence"/>
</dbReference>
<dbReference type="KEGG" id="tvs:TRAVEDRAFT_32541"/>
<evidence type="ECO:0000313" key="1">
    <source>
        <dbReference type="EMBL" id="EIW51264.1"/>
    </source>
</evidence>
<sequence>MTPRSGALPSQPSHWRMRVAYDVVEVAYTSHQPARPSNRECPHPLASYTPREAWNMCAHTLATYSQCPLTRFSRPGRGRKIDDYQSWPSTPPLDKLGLCSQHPGEYAATTLEAAADVLRAERRPYG</sequence>
<dbReference type="RefSeq" id="XP_008045851.1">
    <property type="nucleotide sequence ID" value="XM_008047660.1"/>
</dbReference>
<name>R7S8I2_TRAVS</name>
<gene>
    <name evidence="1" type="ORF">TRAVEDRAFT_32541</name>
</gene>
<proteinExistence type="predicted"/>
<evidence type="ECO:0000313" key="2">
    <source>
        <dbReference type="Proteomes" id="UP000054317"/>
    </source>
</evidence>
<accession>R7S8I2</accession>
<organism evidence="1 2">
    <name type="scientific">Trametes versicolor (strain FP-101664)</name>
    <name type="common">White-rot fungus</name>
    <name type="synonym">Coriolus versicolor</name>
    <dbReference type="NCBI Taxonomy" id="717944"/>
    <lineage>
        <taxon>Eukaryota</taxon>
        <taxon>Fungi</taxon>
        <taxon>Dikarya</taxon>
        <taxon>Basidiomycota</taxon>
        <taxon>Agaricomycotina</taxon>
        <taxon>Agaricomycetes</taxon>
        <taxon>Polyporales</taxon>
        <taxon>Polyporaceae</taxon>
        <taxon>Trametes</taxon>
    </lineage>
</organism>
<reference evidence="2" key="1">
    <citation type="journal article" date="2012" name="Science">
        <title>The Paleozoic origin of enzymatic lignin decomposition reconstructed from 31 fungal genomes.</title>
        <authorList>
            <person name="Floudas D."/>
            <person name="Binder M."/>
            <person name="Riley R."/>
            <person name="Barry K."/>
            <person name="Blanchette R.A."/>
            <person name="Henrissat B."/>
            <person name="Martinez A.T."/>
            <person name="Otillar R."/>
            <person name="Spatafora J.W."/>
            <person name="Yadav J.S."/>
            <person name="Aerts A."/>
            <person name="Benoit I."/>
            <person name="Boyd A."/>
            <person name="Carlson A."/>
            <person name="Copeland A."/>
            <person name="Coutinho P.M."/>
            <person name="de Vries R.P."/>
            <person name="Ferreira P."/>
            <person name="Findley K."/>
            <person name="Foster B."/>
            <person name="Gaskell J."/>
            <person name="Glotzer D."/>
            <person name="Gorecki P."/>
            <person name="Heitman J."/>
            <person name="Hesse C."/>
            <person name="Hori C."/>
            <person name="Igarashi K."/>
            <person name="Jurgens J.A."/>
            <person name="Kallen N."/>
            <person name="Kersten P."/>
            <person name="Kohler A."/>
            <person name="Kuees U."/>
            <person name="Kumar T.K.A."/>
            <person name="Kuo A."/>
            <person name="LaButti K."/>
            <person name="Larrondo L.F."/>
            <person name="Lindquist E."/>
            <person name="Ling A."/>
            <person name="Lombard V."/>
            <person name="Lucas S."/>
            <person name="Lundell T."/>
            <person name="Martin R."/>
            <person name="McLaughlin D.J."/>
            <person name="Morgenstern I."/>
            <person name="Morin E."/>
            <person name="Murat C."/>
            <person name="Nagy L.G."/>
            <person name="Nolan M."/>
            <person name="Ohm R.A."/>
            <person name="Patyshakuliyeva A."/>
            <person name="Rokas A."/>
            <person name="Ruiz-Duenas F.J."/>
            <person name="Sabat G."/>
            <person name="Salamov A."/>
            <person name="Samejima M."/>
            <person name="Schmutz J."/>
            <person name="Slot J.C."/>
            <person name="St John F."/>
            <person name="Stenlid J."/>
            <person name="Sun H."/>
            <person name="Sun S."/>
            <person name="Syed K."/>
            <person name="Tsang A."/>
            <person name="Wiebenga A."/>
            <person name="Young D."/>
            <person name="Pisabarro A."/>
            <person name="Eastwood D.C."/>
            <person name="Martin F."/>
            <person name="Cullen D."/>
            <person name="Grigoriev I.V."/>
            <person name="Hibbett D.S."/>
        </authorList>
    </citation>
    <scope>NUCLEOTIDE SEQUENCE [LARGE SCALE GENOMIC DNA]</scope>
    <source>
        <strain evidence="2">FP-101664</strain>
    </source>
</reference>